<dbReference type="InterPro" id="IPR023214">
    <property type="entry name" value="HAD_sf"/>
</dbReference>
<evidence type="ECO:0000313" key="1">
    <source>
        <dbReference type="EMBL" id="PZR16671.1"/>
    </source>
</evidence>
<dbReference type="InterPro" id="IPR036412">
    <property type="entry name" value="HAD-like_sf"/>
</dbReference>
<dbReference type="SUPFAM" id="SSF56784">
    <property type="entry name" value="HAD-like"/>
    <property type="match status" value="1"/>
</dbReference>
<dbReference type="Pfam" id="PF08282">
    <property type="entry name" value="Hydrolase_3"/>
    <property type="match status" value="1"/>
</dbReference>
<evidence type="ECO:0000313" key="2">
    <source>
        <dbReference type="Proteomes" id="UP000249061"/>
    </source>
</evidence>
<dbReference type="EMBL" id="QFQP01000003">
    <property type="protein sequence ID" value="PZR16671.1"/>
    <property type="molecule type" value="Genomic_DNA"/>
</dbReference>
<dbReference type="AlphaFoldDB" id="A0A2W5W0Q9"/>
<dbReference type="Gene3D" id="3.40.50.1000">
    <property type="entry name" value="HAD superfamily/HAD-like"/>
    <property type="match status" value="2"/>
</dbReference>
<accession>A0A2W5W0Q9</accession>
<dbReference type="Proteomes" id="UP000249061">
    <property type="component" value="Unassembled WGS sequence"/>
</dbReference>
<dbReference type="GO" id="GO:0005829">
    <property type="term" value="C:cytosol"/>
    <property type="evidence" value="ECO:0007669"/>
    <property type="project" value="TreeGrafter"/>
</dbReference>
<dbReference type="GO" id="GO:0016791">
    <property type="term" value="F:phosphatase activity"/>
    <property type="evidence" value="ECO:0007669"/>
    <property type="project" value="TreeGrafter"/>
</dbReference>
<dbReference type="PANTHER" id="PTHR10000">
    <property type="entry name" value="PHOSPHOSERINE PHOSPHATASE"/>
    <property type="match status" value="1"/>
</dbReference>
<dbReference type="PANTHER" id="PTHR10000:SF8">
    <property type="entry name" value="HAD SUPERFAMILY HYDROLASE-LIKE, TYPE 3"/>
    <property type="match status" value="1"/>
</dbReference>
<reference evidence="1 2" key="1">
    <citation type="submission" date="2017-08" db="EMBL/GenBank/DDBJ databases">
        <title>Infants hospitalized years apart are colonized by the same room-sourced microbial strains.</title>
        <authorList>
            <person name="Brooks B."/>
            <person name="Olm M.R."/>
            <person name="Firek B.A."/>
            <person name="Baker R."/>
            <person name="Thomas B.C."/>
            <person name="Morowitz M.J."/>
            <person name="Banfield J.F."/>
        </authorList>
    </citation>
    <scope>NUCLEOTIDE SEQUENCE [LARGE SCALE GENOMIC DNA]</scope>
    <source>
        <strain evidence="1">S2_003_000_R2_14</strain>
    </source>
</reference>
<dbReference type="GO" id="GO:0000287">
    <property type="term" value="F:magnesium ion binding"/>
    <property type="evidence" value="ECO:0007669"/>
    <property type="project" value="TreeGrafter"/>
</dbReference>
<gene>
    <name evidence="1" type="ORF">DI536_05820</name>
</gene>
<dbReference type="NCBIfam" id="TIGR01484">
    <property type="entry name" value="HAD-SF-IIB"/>
    <property type="match status" value="1"/>
</dbReference>
<protein>
    <submittedName>
        <fullName evidence="1">Haloacid dehalogenase</fullName>
    </submittedName>
</protein>
<dbReference type="InterPro" id="IPR006379">
    <property type="entry name" value="HAD-SF_hydro_IIB"/>
</dbReference>
<organism evidence="1 2">
    <name type="scientific">Archangium gephyra</name>
    <dbReference type="NCBI Taxonomy" id="48"/>
    <lineage>
        <taxon>Bacteria</taxon>
        <taxon>Pseudomonadati</taxon>
        <taxon>Myxococcota</taxon>
        <taxon>Myxococcia</taxon>
        <taxon>Myxococcales</taxon>
        <taxon>Cystobacterineae</taxon>
        <taxon>Archangiaceae</taxon>
        <taxon>Archangium</taxon>
    </lineage>
</organism>
<sequence>MSTLRPLREADLSRVEAVFTDVDGTLTSNGKLTSTTLRAIEWLNAVHVPVVLVSGRPSAWGEAWARQWPVAGAIMENGALHYAWRDGRLEKSFDQDEKSRALHRKRLLSLVEAAMKEVPGARLSMDSAGTEVDVAIDYNEDVSLGSQAADALENFLRTRGVTAVRSSVHVNCWLGDFDKLKAVKRFVRSEWKKTIAKADERYVYVGDSFNDAPMFRAFSLSVGVANVKDVLDTITSLPKFVTRAREGKGFGEVADAIVRARKKQR</sequence>
<name>A0A2W5W0Q9_9BACT</name>
<proteinExistence type="predicted"/>
<comment type="caution">
    <text evidence="1">The sequence shown here is derived from an EMBL/GenBank/DDBJ whole genome shotgun (WGS) entry which is preliminary data.</text>
</comment>